<comment type="caution">
    <text evidence="1">The sequence shown here is derived from an EMBL/GenBank/DDBJ whole genome shotgun (WGS) entry which is preliminary data.</text>
</comment>
<dbReference type="AlphaFoldDB" id="A0A9P0QT54"/>
<keyword evidence="2" id="KW-1185">Reference proteome</keyword>
<proteinExistence type="predicted"/>
<accession>A0A9P0QT54</accession>
<dbReference type="EMBL" id="CAKXYY010000013">
    <property type="protein sequence ID" value="CAH2353900.1"/>
    <property type="molecule type" value="Genomic_DNA"/>
</dbReference>
<gene>
    <name evidence="1" type="ORF">CLIB1423_13S01376</name>
</gene>
<sequence length="122" mass="14220">MYYETELPKRCCEDLYIPLVYQLAVSSRSSVRNLWGLATNGDMVRDQQRNFPRKKPFDSPCTCRWPFSISVPSKNLDLSSDQPEFFSVSTRQCISHVKCQQDKKYPPPENYRSAIDLYTITP</sequence>
<organism evidence="1 2">
    <name type="scientific">[Candida] railenensis</name>
    <dbReference type="NCBI Taxonomy" id="45579"/>
    <lineage>
        <taxon>Eukaryota</taxon>
        <taxon>Fungi</taxon>
        <taxon>Dikarya</taxon>
        <taxon>Ascomycota</taxon>
        <taxon>Saccharomycotina</taxon>
        <taxon>Pichiomycetes</taxon>
        <taxon>Debaryomycetaceae</taxon>
        <taxon>Kurtzmaniella</taxon>
    </lineage>
</organism>
<protein>
    <submittedName>
        <fullName evidence="1">Uncharacterized protein</fullName>
    </submittedName>
</protein>
<evidence type="ECO:0000313" key="2">
    <source>
        <dbReference type="Proteomes" id="UP000837801"/>
    </source>
</evidence>
<reference evidence="1" key="1">
    <citation type="submission" date="2022-03" db="EMBL/GenBank/DDBJ databases">
        <authorList>
            <person name="Legras J.-L."/>
            <person name="Devillers H."/>
            <person name="Grondin C."/>
        </authorList>
    </citation>
    <scope>NUCLEOTIDE SEQUENCE</scope>
    <source>
        <strain evidence="1">CLIB 1423</strain>
    </source>
</reference>
<name>A0A9P0QT54_9ASCO</name>
<evidence type="ECO:0000313" key="1">
    <source>
        <dbReference type="EMBL" id="CAH2353900.1"/>
    </source>
</evidence>
<dbReference type="Proteomes" id="UP000837801">
    <property type="component" value="Unassembled WGS sequence"/>
</dbReference>